<feature type="compositionally biased region" description="Basic and acidic residues" evidence="1">
    <location>
        <begin position="408"/>
        <end position="420"/>
    </location>
</feature>
<evidence type="ECO:0000256" key="1">
    <source>
        <dbReference type="SAM" id="MobiDB-lite"/>
    </source>
</evidence>
<organism evidence="2 3">
    <name type="scientific">Clupea harengus</name>
    <name type="common">Atlantic herring</name>
    <dbReference type="NCBI Taxonomy" id="7950"/>
    <lineage>
        <taxon>Eukaryota</taxon>
        <taxon>Metazoa</taxon>
        <taxon>Chordata</taxon>
        <taxon>Craniata</taxon>
        <taxon>Vertebrata</taxon>
        <taxon>Euteleostomi</taxon>
        <taxon>Actinopterygii</taxon>
        <taxon>Neopterygii</taxon>
        <taxon>Teleostei</taxon>
        <taxon>Clupei</taxon>
        <taxon>Clupeiformes</taxon>
        <taxon>Clupeoidei</taxon>
        <taxon>Clupeidae</taxon>
        <taxon>Clupea</taxon>
    </lineage>
</organism>
<proteinExistence type="predicted"/>
<evidence type="ECO:0000313" key="3">
    <source>
        <dbReference type="RefSeq" id="XP_031417656.1"/>
    </source>
</evidence>
<feature type="compositionally biased region" description="Basic and acidic residues" evidence="1">
    <location>
        <begin position="498"/>
        <end position="507"/>
    </location>
</feature>
<reference evidence="3" key="1">
    <citation type="submission" date="2025-08" db="UniProtKB">
        <authorList>
            <consortium name="RefSeq"/>
        </authorList>
    </citation>
    <scope>IDENTIFICATION</scope>
</reference>
<dbReference type="AlphaFoldDB" id="A0A6P8F058"/>
<dbReference type="Proteomes" id="UP000515152">
    <property type="component" value="Chromosome 24"/>
</dbReference>
<feature type="compositionally biased region" description="Basic residues" evidence="1">
    <location>
        <begin position="385"/>
        <end position="397"/>
    </location>
</feature>
<feature type="region of interest" description="Disordered" evidence="1">
    <location>
        <begin position="1"/>
        <end position="49"/>
    </location>
</feature>
<accession>A0A6P8F058</accession>
<name>A0A6P8F058_CLUHA</name>
<feature type="compositionally biased region" description="Pro residues" evidence="1">
    <location>
        <begin position="614"/>
        <end position="737"/>
    </location>
</feature>
<sequence>MESGKGWTLPQEQICKDKKAVPRQQSSSSPPAVMARDASYNNEPEDEELARKRRELYLIEEQISRKRTNIALKNNDLQRTPQYREKDDKNEEENEEWDNEIKVETEHERSPLFTNNNFPQRPPHQEAARLTERQISTLNELTQPFVSFEASDPAPSSFMKGFVQKRNAEIFQRDLEQKHEAQSDLKATFTPEHRVEALRPHRHSGHALPSPASKQSPAEQADPFSGPLLKGFDHFLSVLNQGVDVQRLSEIVNEAQAEVVNNKPAAPIRGETCRSVDVDDKKYRESKDKEKGSKRKIKDSRYGNSPSRDKDRQSRDSRERDRGWDLREEDMNLRHKKLESKDDCRDSEHRGSISKMGDGELGNRDRNVRNKDKDTNDLRQDSLSPRRRCSRDRRSRSRSSSSISSSSEDERKMEKKEHLSRVQTLLQIVGLDLGIEGLDRLRGRTQEMLHGTKHPRGRGDGRQRRRRHRDSSWSESLHDSSPDSHHRRHDSQKHRGSHGTERPRRVSETNLTQSVQEVTGSYPISPAPQNMPVSTFSQPPLANYSSYTAMYHNSYDGQDHSASVQSWTAVGWSGVPPPGPPCSYGPPLGNILPGTPQFTPPPLMVTGSHNAPYQLPPPQYPTHLGPPPLLPASQPPRHLLPPPQFSCQLPPPPHLLPPPHPPLLPPSHLPPPLLPPSHLPPPLLPPPHMPPPTPPQPPPHLPPPPHLHPPPRPLLPNPSFPPSAYPLLPSTPPPPPKQVTAAPNLRVAEMQGSSEKDLTAADLPPFPQECEPPWKSGVTSTDYALLCSIYPKEKRKTKKDIAAGAAVCSPAVVAAAKAACHAALPGGSEPAAKSGVTHYKKCQELIVASFSESQTKPTKRELRYLAWRVTKKAKKAEKAEKAVCTCYGYGCRHCGRAVTAPPAKLGRTLKGRQKVAKAGCRRGKWTPQKAALDVAGTATATATAVASAGTTGDH</sequence>
<feature type="compositionally biased region" description="Basic and acidic residues" evidence="1">
    <location>
        <begin position="99"/>
        <end position="110"/>
    </location>
</feature>
<keyword evidence="2" id="KW-1185">Reference proteome</keyword>
<feature type="region of interest" description="Disordered" evidence="1">
    <location>
        <begin position="194"/>
        <end position="226"/>
    </location>
</feature>
<feature type="compositionally biased region" description="Basic and acidic residues" evidence="1">
    <location>
        <begin position="470"/>
        <end position="484"/>
    </location>
</feature>
<feature type="region of interest" description="Disordered" evidence="1">
    <location>
        <begin position="595"/>
        <end position="740"/>
    </location>
</feature>
<gene>
    <name evidence="3" type="primary">LOC105911238</name>
</gene>
<feature type="compositionally biased region" description="Basic and acidic residues" evidence="1">
    <location>
        <begin position="307"/>
        <end position="380"/>
    </location>
</feature>
<protein>
    <submittedName>
        <fullName evidence="3">Uncharacterized protein LOC105911238 isoform X1</fullName>
    </submittedName>
</protein>
<dbReference type="PRINTS" id="PR01217">
    <property type="entry name" value="PRICHEXTENSN"/>
</dbReference>
<feature type="compositionally biased region" description="Basic and acidic residues" evidence="1">
    <location>
        <begin position="271"/>
        <end position="291"/>
    </location>
</feature>
<evidence type="ECO:0000313" key="2">
    <source>
        <dbReference type="Proteomes" id="UP000515152"/>
    </source>
</evidence>
<dbReference type="KEGG" id="char:105911238"/>
<dbReference type="GeneID" id="105911238"/>
<feature type="region of interest" description="Disordered" evidence="1">
    <location>
        <begin position="444"/>
        <end position="511"/>
    </location>
</feature>
<feature type="region of interest" description="Disordered" evidence="1">
    <location>
        <begin position="65"/>
        <end position="127"/>
    </location>
</feature>
<dbReference type="RefSeq" id="XP_031417656.1">
    <property type="nucleotide sequence ID" value="XM_031561796.2"/>
</dbReference>
<feature type="compositionally biased region" description="Polar residues" evidence="1">
    <location>
        <begin position="71"/>
        <end position="81"/>
    </location>
</feature>
<feature type="compositionally biased region" description="Basic residues" evidence="1">
    <location>
        <begin position="485"/>
        <end position="497"/>
    </location>
</feature>
<dbReference type="OrthoDB" id="9909793at2759"/>
<feature type="region of interest" description="Disordered" evidence="1">
    <location>
        <begin position="256"/>
        <end position="422"/>
    </location>
</feature>